<dbReference type="Pfam" id="PF18085">
    <property type="entry name" value="Mak_N_cap"/>
    <property type="match status" value="1"/>
</dbReference>
<reference evidence="18 19" key="1">
    <citation type="submission" date="2018-12" db="EMBL/GenBank/DDBJ databases">
        <authorList>
            <person name="Li F."/>
        </authorList>
    </citation>
    <scope>NUCLEOTIDE SEQUENCE [LARGE SCALE GENOMIC DNA]</scope>
    <source>
        <strain evidence="18 19">11W25H-1</strain>
    </source>
</reference>
<feature type="domain" description="Maltokinase N-terminal cap" evidence="17">
    <location>
        <begin position="11"/>
        <end position="91"/>
    </location>
</feature>
<dbReference type="Gene3D" id="3.90.1200.10">
    <property type="match status" value="1"/>
</dbReference>
<dbReference type="AlphaFoldDB" id="A0A3S4A2K9"/>
<keyword evidence="9" id="KW-0418">Kinase</keyword>
<evidence type="ECO:0000259" key="17">
    <source>
        <dbReference type="Pfam" id="PF18085"/>
    </source>
</evidence>
<evidence type="ECO:0000256" key="3">
    <source>
        <dbReference type="ARBA" id="ARBA00011245"/>
    </source>
</evidence>
<name>A0A3S4A2K9_9MICO</name>
<keyword evidence="7" id="KW-0808">Transferase</keyword>
<comment type="similarity">
    <text evidence="2">Belongs to the aminoglycoside phosphotransferase family.</text>
</comment>
<protein>
    <recommendedName>
        <fullName evidence="5">Maltokinase</fullName>
        <ecNumber evidence="4">2.7.1.175</ecNumber>
    </recommendedName>
    <alternativeName>
        <fullName evidence="13">Maltose-1-phosphate synthase</fullName>
    </alternativeName>
</protein>
<comment type="catalytic activity">
    <reaction evidence="14">
        <text>D-maltose + ATP = alpha-maltose 1-phosphate + ADP + H(+)</text>
        <dbReference type="Rhea" id="RHEA:31915"/>
        <dbReference type="ChEBI" id="CHEBI:15378"/>
        <dbReference type="ChEBI" id="CHEBI:17306"/>
        <dbReference type="ChEBI" id="CHEBI:30616"/>
        <dbReference type="ChEBI" id="CHEBI:63576"/>
        <dbReference type="ChEBI" id="CHEBI:456216"/>
        <dbReference type="EC" id="2.7.1.175"/>
    </reaction>
</comment>
<comment type="subunit">
    <text evidence="3">Monomer.</text>
</comment>
<evidence type="ECO:0000256" key="14">
    <source>
        <dbReference type="ARBA" id="ARBA00049067"/>
    </source>
</evidence>
<dbReference type="SUPFAM" id="SSF56112">
    <property type="entry name" value="Protein kinase-like (PK-like)"/>
    <property type="match status" value="1"/>
</dbReference>
<evidence type="ECO:0000256" key="2">
    <source>
        <dbReference type="ARBA" id="ARBA00006219"/>
    </source>
</evidence>
<keyword evidence="19" id="KW-1185">Reference proteome</keyword>
<keyword evidence="11" id="KW-0320">Glycogen biosynthesis</keyword>
<evidence type="ECO:0000256" key="13">
    <source>
        <dbReference type="ARBA" id="ARBA00031251"/>
    </source>
</evidence>
<evidence type="ECO:0000256" key="9">
    <source>
        <dbReference type="ARBA" id="ARBA00022777"/>
    </source>
</evidence>
<evidence type="ECO:0000256" key="10">
    <source>
        <dbReference type="ARBA" id="ARBA00022840"/>
    </source>
</evidence>
<comment type="caution">
    <text evidence="18">The sequence shown here is derived from an EMBL/GenBank/DDBJ whole genome shotgun (WGS) entry which is preliminary data.</text>
</comment>
<evidence type="ECO:0000256" key="6">
    <source>
        <dbReference type="ARBA" id="ARBA00022600"/>
    </source>
</evidence>
<dbReference type="EMBL" id="RZNB01000004">
    <property type="protein sequence ID" value="RWZ50053.1"/>
    <property type="molecule type" value="Genomic_DNA"/>
</dbReference>
<evidence type="ECO:0000256" key="11">
    <source>
        <dbReference type="ARBA" id="ARBA00023056"/>
    </source>
</evidence>
<evidence type="ECO:0000313" key="18">
    <source>
        <dbReference type="EMBL" id="RWZ50053.1"/>
    </source>
</evidence>
<proteinExistence type="inferred from homology"/>
<sequence>MSAVIPVIAEWMARQRWYQAKGAEPALSVVASLDGGVPGVRVTVFLLLDEAPAEPLLYQVPVVFRPTELPESRNALIGEVDGRFLYDGPHDPAYVGLLVRTIADGGRLEGSGAQAVGEPAIDPGTPRSSRVFSGEQSNTSIVVDVEGGPLPQLIAKVFRLVHHGENPDVTLQSGISAAGSDRVPRSFGVLTGSWPDPGRAEGVAVGHLAAVQEFLAGSEDAWRVALQAAAAGEDFSERARALGEAVAEVHETLASVFPTVRTTQAEIDAAVAVMRSRLTTATTEAPQLAAHRAAIDAVYARAARASWPALQRIHGDLHLGQVLWSDRRGWILIDFEGEPLRTMAERTRPDMALRDVAGMLRSFDYVAGSLGQDGGDTAAVGSWATTGRRAFSAGYGTRSGIDLDAHRDVLDAFELDKAVYETLYEARNRPAWVGIPLAAVERLVGSSTA</sequence>
<dbReference type="RefSeq" id="WP_128495507.1">
    <property type="nucleotide sequence ID" value="NZ_RZNB01000004.1"/>
</dbReference>
<dbReference type="EC" id="2.7.1.175" evidence="4"/>
<dbReference type="InterPro" id="IPR011009">
    <property type="entry name" value="Kinase-like_dom_sf"/>
</dbReference>
<keyword evidence="12" id="KW-0119">Carbohydrate metabolism</keyword>
<evidence type="ECO:0000256" key="8">
    <source>
        <dbReference type="ARBA" id="ARBA00022741"/>
    </source>
</evidence>
<dbReference type="OrthoDB" id="3787729at2"/>
<evidence type="ECO:0000256" key="15">
    <source>
        <dbReference type="SAM" id="MobiDB-lite"/>
    </source>
</evidence>
<evidence type="ECO:0000313" key="19">
    <source>
        <dbReference type="Proteomes" id="UP000288547"/>
    </source>
</evidence>
<dbReference type="GO" id="GO:0005524">
    <property type="term" value="F:ATP binding"/>
    <property type="evidence" value="ECO:0007669"/>
    <property type="project" value="UniProtKB-KW"/>
</dbReference>
<dbReference type="GO" id="GO:0005978">
    <property type="term" value="P:glycogen biosynthetic process"/>
    <property type="evidence" value="ECO:0007669"/>
    <property type="project" value="UniProtKB-UniPathway"/>
</dbReference>
<feature type="domain" description="Aminoglycoside phosphotransferase" evidence="16">
    <location>
        <begin position="207"/>
        <end position="362"/>
    </location>
</feature>
<dbReference type="InterPro" id="IPR040999">
    <property type="entry name" value="Mak_N_cap"/>
</dbReference>
<evidence type="ECO:0000256" key="4">
    <source>
        <dbReference type="ARBA" id="ARBA00011962"/>
    </source>
</evidence>
<dbReference type="GO" id="GO:0016301">
    <property type="term" value="F:kinase activity"/>
    <property type="evidence" value="ECO:0007669"/>
    <property type="project" value="UniProtKB-KW"/>
</dbReference>
<evidence type="ECO:0000256" key="12">
    <source>
        <dbReference type="ARBA" id="ARBA00023277"/>
    </source>
</evidence>
<dbReference type="UniPathway" id="UPA00164"/>
<keyword evidence="6" id="KW-0321">Glycogen metabolism</keyword>
<comment type="pathway">
    <text evidence="1">Glycan biosynthesis; glycogen biosynthesis.</text>
</comment>
<organism evidence="18 19">
    <name type="scientific">Labedella phragmitis</name>
    <dbReference type="NCBI Taxonomy" id="2498849"/>
    <lineage>
        <taxon>Bacteria</taxon>
        <taxon>Bacillati</taxon>
        <taxon>Actinomycetota</taxon>
        <taxon>Actinomycetes</taxon>
        <taxon>Micrococcales</taxon>
        <taxon>Microbacteriaceae</taxon>
        <taxon>Labedella</taxon>
    </lineage>
</organism>
<gene>
    <name evidence="18" type="ORF">ELQ90_11975</name>
</gene>
<accession>A0A3S4A2K9</accession>
<dbReference type="InterPro" id="IPR002575">
    <property type="entry name" value="Aminoglycoside_PTrfase"/>
</dbReference>
<keyword evidence="10" id="KW-0067">ATP-binding</keyword>
<feature type="region of interest" description="Disordered" evidence="15">
    <location>
        <begin position="113"/>
        <end position="133"/>
    </location>
</feature>
<evidence type="ECO:0000256" key="5">
    <source>
        <dbReference type="ARBA" id="ARBA00013882"/>
    </source>
</evidence>
<dbReference type="Pfam" id="PF01636">
    <property type="entry name" value="APH"/>
    <property type="match status" value="1"/>
</dbReference>
<keyword evidence="8" id="KW-0547">Nucleotide-binding</keyword>
<evidence type="ECO:0000256" key="7">
    <source>
        <dbReference type="ARBA" id="ARBA00022679"/>
    </source>
</evidence>
<evidence type="ECO:0000256" key="1">
    <source>
        <dbReference type="ARBA" id="ARBA00004964"/>
    </source>
</evidence>
<dbReference type="Proteomes" id="UP000288547">
    <property type="component" value="Unassembled WGS sequence"/>
</dbReference>
<evidence type="ECO:0000259" key="16">
    <source>
        <dbReference type="Pfam" id="PF01636"/>
    </source>
</evidence>